<dbReference type="InterPro" id="IPR036388">
    <property type="entry name" value="WH-like_DNA-bd_sf"/>
</dbReference>
<evidence type="ECO:0000256" key="15">
    <source>
        <dbReference type="ARBA" id="ARBA00033116"/>
    </source>
</evidence>
<feature type="binding site" evidence="17">
    <location>
        <position position="127"/>
    </location>
    <ligand>
        <name>Mg(2+)</name>
        <dbReference type="ChEBI" id="CHEBI:18420"/>
    </ligand>
</feature>
<accession>A0A811T5B6</accession>
<evidence type="ECO:0000256" key="16">
    <source>
        <dbReference type="ARBA" id="ARBA00047857"/>
    </source>
</evidence>
<evidence type="ECO:0000256" key="12">
    <source>
        <dbReference type="ARBA" id="ARBA00022842"/>
    </source>
</evidence>
<keyword evidence="8 17" id="KW-0808">Transferase</keyword>
<keyword evidence="11 17" id="KW-0418">Kinase</keyword>
<comment type="pathway">
    <text evidence="2 17">Cofactor biosynthesis; FMN biosynthesis; FMN from riboflavin (CTP route): step 1/1.</text>
</comment>
<name>A0A811T5B6_9EURY</name>
<feature type="binding site" evidence="17">
    <location>
        <begin position="98"/>
        <end position="103"/>
    </location>
    <ligand>
        <name>CDP</name>
        <dbReference type="ChEBI" id="CHEBI:58069"/>
    </ligand>
</feature>
<evidence type="ECO:0000256" key="5">
    <source>
        <dbReference type="ARBA" id="ARBA00017394"/>
    </source>
</evidence>
<organism evidence="19 20">
    <name type="scientific">Candidatus Argoarchaeum ethanivorans</name>
    <dbReference type="NCBI Taxonomy" id="2608793"/>
    <lineage>
        <taxon>Archaea</taxon>
        <taxon>Methanobacteriati</taxon>
        <taxon>Methanobacteriota</taxon>
        <taxon>Stenosarchaea group</taxon>
        <taxon>Methanomicrobia</taxon>
        <taxon>Methanosarcinales</taxon>
        <taxon>Methanosarcinales incertae sedis</taxon>
        <taxon>GOM Arc I cluster</taxon>
        <taxon>Candidatus Argoarchaeum</taxon>
    </lineage>
</organism>
<proteinExistence type="inferred from homology"/>
<evidence type="ECO:0000313" key="20">
    <source>
        <dbReference type="Proteomes" id="UP000610373"/>
    </source>
</evidence>
<reference evidence="19" key="1">
    <citation type="submission" date="2020-10" db="EMBL/GenBank/DDBJ databases">
        <authorList>
            <person name="Hahn C.J."/>
            <person name="Laso-Perez R."/>
            <person name="Vulcano F."/>
            <person name="Vaziourakis K.-M."/>
            <person name="Stokke R."/>
            <person name="Steen I.H."/>
            <person name="Teske A."/>
            <person name="Boetius A."/>
            <person name="Liebeke M."/>
            <person name="Amann R."/>
            <person name="Knittel K."/>
        </authorList>
    </citation>
    <scope>NUCLEOTIDE SEQUENCE</scope>
    <source>
        <strain evidence="19">Gfbio:e3339647-f889-4370-9287-4fb5cb688e4c:AG392O15_GoMArc1</strain>
    </source>
</reference>
<evidence type="ECO:0000256" key="7">
    <source>
        <dbReference type="ARBA" id="ARBA00022643"/>
    </source>
</evidence>
<comment type="function">
    <text evidence="1 17">Catalyzes the CTP-dependent phosphorylation of riboflavin (vitamin B2) to form flavin mononucleotide (FMN).</text>
</comment>
<evidence type="ECO:0000256" key="4">
    <source>
        <dbReference type="ARBA" id="ARBA00011987"/>
    </source>
</evidence>
<dbReference type="UniPathway" id="UPA00276">
    <property type="reaction ID" value="UER00929"/>
</dbReference>
<dbReference type="PANTHER" id="PTHR40706">
    <property type="entry name" value="RIBOFLAVIN KINASE"/>
    <property type="match status" value="1"/>
</dbReference>
<keyword evidence="12 17" id="KW-0460">Magnesium</keyword>
<evidence type="ECO:0000256" key="13">
    <source>
        <dbReference type="ARBA" id="ARBA00029789"/>
    </source>
</evidence>
<dbReference type="InterPro" id="IPR023602">
    <property type="entry name" value="Riboflavin_kinase_CTP-dep"/>
</dbReference>
<feature type="domain" description="Riboflavin kinase" evidence="18">
    <location>
        <begin position="95"/>
        <end position="215"/>
    </location>
</feature>
<evidence type="ECO:0000256" key="10">
    <source>
        <dbReference type="ARBA" id="ARBA00022741"/>
    </source>
</evidence>
<comment type="catalytic activity">
    <reaction evidence="16 17">
        <text>riboflavin + CTP = CDP + FMN + H(+)</text>
        <dbReference type="Rhea" id="RHEA:25021"/>
        <dbReference type="ChEBI" id="CHEBI:15378"/>
        <dbReference type="ChEBI" id="CHEBI:37563"/>
        <dbReference type="ChEBI" id="CHEBI:57986"/>
        <dbReference type="ChEBI" id="CHEBI:58069"/>
        <dbReference type="ChEBI" id="CHEBI:58210"/>
        <dbReference type="EC" id="2.7.1.161"/>
    </reaction>
</comment>
<dbReference type="InterPro" id="IPR039063">
    <property type="entry name" value="RibK_CTP-dep"/>
</dbReference>
<keyword evidence="6 17" id="KW-0285">Flavoprotein</keyword>
<evidence type="ECO:0000256" key="11">
    <source>
        <dbReference type="ARBA" id="ARBA00022777"/>
    </source>
</evidence>
<evidence type="ECO:0000256" key="9">
    <source>
        <dbReference type="ARBA" id="ARBA00022723"/>
    </source>
</evidence>
<evidence type="ECO:0000256" key="1">
    <source>
        <dbReference type="ARBA" id="ARBA00003072"/>
    </source>
</evidence>
<sequence>MMDIETLKQIAALGAMQKAVKIVSSQLAELMLTSPQTAARRLQILEKESLIERQTTTDGQWIKLTQGGIKRLEEEYRFYKQLFNVKSTIELVGTVLTGLGEGQYYLSSEGYKKQIEQKLGFTPYPGTLNIKLDSESVRLRGNLDAKAGIKIQGFTSEKRTFGGGICFPVAIKDVKCAIIQPERTHYSPEILEIIAPVNLRKHLNLRDSSIVKINID</sequence>
<comment type="similarity">
    <text evidence="3 17">Belongs to the archaeal riboflavin kinase family.</text>
</comment>
<dbReference type="Proteomes" id="UP000610373">
    <property type="component" value="Unassembled WGS sequence"/>
</dbReference>
<dbReference type="Pfam" id="PF01982">
    <property type="entry name" value="CTP-dep_RFKase"/>
    <property type="match status" value="1"/>
</dbReference>
<dbReference type="Gene3D" id="1.10.10.10">
    <property type="entry name" value="Winged helix-like DNA-binding domain superfamily/Winged helix DNA-binding domain"/>
    <property type="match status" value="1"/>
</dbReference>
<evidence type="ECO:0000313" key="19">
    <source>
        <dbReference type="EMBL" id="CAD6490763.1"/>
    </source>
</evidence>
<feature type="binding site" evidence="17">
    <location>
        <position position="184"/>
    </location>
    <ligand>
        <name>FMN</name>
        <dbReference type="ChEBI" id="CHEBI:58210"/>
    </ligand>
</feature>
<evidence type="ECO:0000256" key="14">
    <source>
        <dbReference type="ARBA" id="ARBA00030544"/>
    </source>
</evidence>
<dbReference type="SUPFAM" id="SSF82114">
    <property type="entry name" value="Riboflavin kinase-like"/>
    <property type="match status" value="1"/>
</dbReference>
<dbReference type="InterPro" id="IPR036390">
    <property type="entry name" value="WH_DNA-bd_sf"/>
</dbReference>
<gene>
    <name evidence="17 19" type="primary">ribK</name>
    <name evidence="19" type="ORF">CHKLHMKO_00010</name>
</gene>
<keyword evidence="7 17" id="KW-0288">FMN</keyword>
<dbReference type="Gene3D" id="2.40.30.30">
    <property type="entry name" value="Riboflavin kinase-like"/>
    <property type="match status" value="1"/>
</dbReference>
<feature type="binding site" evidence="17">
    <location>
        <position position="192"/>
    </location>
    <ligand>
        <name>FMN</name>
        <dbReference type="ChEBI" id="CHEBI:58210"/>
    </ligand>
</feature>
<evidence type="ECO:0000259" key="18">
    <source>
        <dbReference type="Pfam" id="PF01982"/>
    </source>
</evidence>
<dbReference type="InterPro" id="IPR023470">
    <property type="entry name" value="Riboflavin_kinase_archaeal"/>
</dbReference>
<dbReference type="GO" id="GO:0000166">
    <property type="term" value="F:nucleotide binding"/>
    <property type="evidence" value="ECO:0007669"/>
    <property type="project" value="UniProtKB-UniRule"/>
</dbReference>
<dbReference type="GO" id="GO:0009231">
    <property type="term" value="P:riboflavin biosynthetic process"/>
    <property type="evidence" value="ECO:0007669"/>
    <property type="project" value="InterPro"/>
</dbReference>
<comment type="cofactor">
    <cofactor evidence="17">
        <name>Mg(2+)</name>
        <dbReference type="ChEBI" id="CHEBI:18420"/>
    </cofactor>
    <text evidence="17">Binds 1 Mg(2+) ion per subunit.</text>
</comment>
<comment type="caution">
    <text evidence="19">The sequence shown here is derived from an EMBL/GenBank/DDBJ whole genome shotgun (WGS) entry which is preliminary data.</text>
</comment>
<evidence type="ECO:0000256" key="3">
    <source>
        <dbReference type="ARBA" id="ARBA00006428"/>
    </source>
</evidence>
<evidence type="ECO:0000256" key="8">
    <source>
        <dbReference type="ARBA" id="ARBA00022679"/>
    </source>
</evidence>
<dbReference type="EC" id="2.7.1.161" evidence="4 17"/>
<dbReference type="InterPro" id="IPR023465">
    <property type="entry name" value="Riboflavin_kinase_dom_sf"/>
</dbReference>
<evidence type="ECO:0000256" key="17">
    <source>
        <dbReference type="HAMAP-Rule" id="MF_01285"/>
    </source>
</evidence>
<feature type="binding site" evidence="17">
    <location>
        <begin position="197"/>
        <end position="200"/>
    </location>
    <ligand>
        <name>CDP</name>
        <dbReference type="ChEBI" id="CHEBI:58069"/>
    </ligand>
</feature>
<feature type="binding site" evidence="17">
    <location>
        <position position="129"/>
    </location>
    <ligand>
        <name>Mg(2+)</name>
        <dbReference type="ChEBI" id="CHEBI:18420"/>
    </ligand>
</feature>
<keyword evidence="9 17" id="KW-0479">Metal-binding</keyword>
<dbReference type="HAMAP" id="MF_01285">
    <property type="entry name" value="Riboflavin_kinase"/>
    <property type="match status" value="1"/>
</dbReference>
<comment type="caution">
    <text evidence="17">Lacks conserved residue(s) required for the propagation of feature annotation.</text>
</comment>
<evidence type="ECO:0000256" key="6">
    <source>
        <dbReference type="ARBA" id="ARBA00022630"/>
    </source>
</evidence>
<evidence type="ECO:0000256" key="2">
    <source>
        <dbReference type="ARBA" id="ARBA00005219"/>
    </source>
</evidence>
<keyword evidence="10 17" id="KW-0547">Nucleotide-binding</keyword>
<dbReference type="EMBL" id="CAJHIO010000001">
    <property type="protein sequence ID" value="CAD6490763.1"/>
    <property type="molecule type" value="Genomic_DNA"/>
</dbReference>
<dbReference type="SUPFAM" id="SSF46785">
    <property type="entry name" value="Winged helix' DNA-binding domain"/>
    <property type="match status" value="1"/>
</dbReference>
<protein>
    <recommendedName>
        <fullName evidence="5 17">Riboflavin kinase</fullName>
        <shortName evidence="17">RFK</shortName>
        <ecNumber evidence="4 17">2.7.1.161</ecNumber>
    </recommendedName>
    <alternativeName>
        <fullName evidence="14 17">CTP-dependent riboflavin kinase</fullName>
    </alternativeName>
    <alternativeName>
        <fullName evidence="15 17">CTP:riboflavin 5'-phosphotransferase</fullName>
    </alternativeName>
    <alternativeName>
        <fullName evidence="13 17">Flavokinase</fullName>
    </alternativeName>
</protein>
<dbReference type="GO" id="GO:0009398">
    <property type="term" value="P:FMN biosynthetic process"/>
    <property type="evidence" value="ECO:0007669"/>
    <property type="project" value="UniProtKB-UniRule"/>
</dbReference>
<dbReference type="PANTHER" id="PTHR40706:SF1">
    <property type="entry name" value="RIBOFLAVIN KINASE"/>
    <property type="match status" value="1"/>
</dbReference>
<dbReference type="AlphaFoldDB" id="A0A811T5B6"/>
<dbReference type="GO" id="GO:0000287">
    <property type="term" value="F:magnesium ion binding"/>
    <property type="evidence" value="ECO:0007669"/>
    <property type="project" value="UniProtKB-UniRule"/>
</dbReference>
<dbReference type="GO" id="GO:0008531">
    <property type="term" value="F:riboflavin kinase activity"/>
    <property type="evidence" value="ECO:0007669"/>
    <property type="project" value="InterPro"/>
</dbReference>